<dbReference type="Proteomes" id="UP001501358">
    <property type="component" value="Unassembled WGS sequence"/>
</dbReference>
<dbReference type="EMBL" id="BAAATA010000003">
    <property type="protein sequence ID" value="GAA2474428.1"/>
    <property type="molecule type" value="Genomic_DNA"/>
</dbReference>
<evidence type="ECO:0000259" key="1">
    <source>
        <dbReference type="PROSITE" id="PS50943"/>
    </source>
</evidence>
<dbReference type="InterPro" id="IPR001387">
    <property type="entry name" value="Cro/C1-type_HTH"/>
</dbReference>
<dbReference type="Pfam" id="PF19054">
    <property type="entry name" value="DUF5753"/>
    <property type="match status" value="1"/>
</dbReference>
<dbReference type="SUPFAM" id="SSF47413">
    <property type="entry name" value="lambda repressor-like DNA-binding domains"/>
    <property type="match status" value="1"/>
</dbReference>
<evidence type="ECO:0000313" key="2">
    <source>
        <dbReference type="EMBL" id="GAA2474428.1"/>
    </source>
</evidence>
<accession>A0ABN3L2L8</accession>
<dbReference type="PROSITE" id="PS50943">
    <property type="entry name" value="HTH_CROC1"/>
    <property type="match status" value="1"/>
</dbReference>
<feature type="domain" description="HTH cro/C1-type" evidence="1">
    <location>
        <begin position="46"/>
        <end position="99"/>
    </location>
</feature>
<organism evidence="2 3">
    <name type="scientific">Streptomyces thermolineatus</name>
    <dbReference type="NCBI Taxonomy" id="44033"/>
    <lineage>
        <taxon>Bacteria</taxon>
        <taxon>Bacillati</taxon>
        <taxon>Actinomycetota</taxon>
        <taxon>Actinomycetes</taxon>
        <taxon>Kitasatosporales</taxon>
        <taxon>Streptomycetaceae</taxon>
        <taxon>Streptomyces</taxon>
    </lineage>
</organism>
<dbReference type="InterPro" id="IPR010982">
    <property type="entry name" value="Lambda_DNA-bd_dom_sf"/>
</dbReference>
<dbReference type="CDD" id="cd00093">
    <property type="entry name" value="HTH_XRE"/>
    <property type="match status" value="1"/>
</dbReference>
<protein>
    <submittedName>
        <fullName evidence="2">Helix-turn-helix transcriptional regulator</fullName>
    </submittedName>
</protein>
<name>A0ABN3L2L8_9ACTN</name>
<reference evidence="2 3" key="1">
    <citation type="journal article" date="2019" name="Int. J. Syst. Evol. Microbiol.">
        <title>The Global Catalogue of Microorganisms (GCM) 10K type strain sequencing project: providing services to taxonomists for standard genome sequencing and annotation.</title>
        <authorList>
            <consortium name="The Broad Institute Genomics Platform"/>
            <consortium name="The Broad Institute Genome Sequencing Center for Infectious Disease"/>
            <person name="Wu L."/>
            <person name="Ma J."/>
        </authorList>
    </citation>
    <scope>NUCLEOTIDE SEQUENCE [LARGE SCALE GENOMIC DNA]</scope>
    <source>
        <strain evidence="2 3">JCM 6307</strain>
    </source>
</reference>
<proteinExistence type="predicted"/>
<evidence type="ECO:0000313" key="3">
    <source>
        <dbReference type="Proteomes" id="UP001501358"/>
    </source>
</evidence>
<dbReference type="SMART" id="SM00530">
    <property type="entry name" value="HTH_XRE"/>
    <property type="match status" value="1"/>
</dbReference>
<dbReference type="Pfam" id="PF13560">
    <property type="entry name" value="HTH_31"/>
    <property type="match status" value="1"/>
</dbReference>
<dbReference type="Gene3D" id="1.10.260.40">
    <property type="entry name" value="lambda repressor-like DNA-binding domains"/>
    <property type="match status" value="1"/>
</dbReference>
<dbReference type="InterPro" id="IPR043917">
    <property type="entry name" value="DUF5753"/>
</dbReference>
<keyword evidence="3" id="KW-1185">Reference proteome</keyword>
<comment type="caution">
    <text evidence="2">The sequence shown here is derived from an EMBL/GenBank/DDBJ whole genome shotgun (WGS) entry which is preliminary data.</text>
</comment>
<sequence>MEVTGRAEARPVRRLWRCGGLTGTERPERMDGDDSVAFLRCFGAQVKLFRERAGLTQAQLGTRIGYGEDLVAAVERARRIPRAEFIDKADDALEAGGVLRAMKDEVARARYPGFFRDAARLEAEAVELHAYDTHVIKGLLQTEEYARAVFGMRRPLLSEDTIEQRVAARMARQEIFSRWPAPLMSFVVEEAVLRRRIGGREVQRGQLERLLEIGQKRNVEIQVMPLDREDHAGLSGPFTLMETERQQRFAYVEVQNVSRLQTERAMVRALEAQYGIIRAQALTPRESVAFIEKLLGET</sequence>
<gene>
    <name evidence="2" type="ORF">GCM10010406_08060</name>
</gene>